<dbReference type="RefSeq" id="WP_148866061.1">
    <property type="nucleotide sequence ID" value="NZ_VNHO01000003.1"/>
</dbReference>
<protein>
    <submittedName>
        <fullName evidence="13">tRNA nucleotidyltransferase (CCA-adding enzyme)</fullName>
    </submittedName>
</protein>
<evidence type="ECO:0000256" key="5">
    <source>
        <dbReference type="ARBA" id="ARBA00022723"/>
    </source>
</evidence>
<dbReference type="Pfam" id="PF12627">
    <property type="entry name" value="PolyA_pol_RNAbd"/>
    <property type="match status" value="1"/>
</dbReference>
<evidence type="ECO:0000256" key="4">
    <source>
        <dbReference type="ARBA" id="ARBA00022695"/>
    </source>
</evidence>
<dbReference type="Gene3D" id="1.10.3090.10">
    <property type="entry name" value="cca-adding enzyme, domain 2"/>
    <property type="match status" value="1"/>
</dbReference>
<gene>
    <name evidence="13" type="ORF">LZ11_00353</name>
</gene>
<keyword evidence="8 9" id="KW-0694">RNA-binding</keyword>
<name>A0A5S5AXB8_9FIRM</name>
<evidence type="ECO:0000313" key="14">
    <source>
        <dbReference type="Proteomes" id="UP000322294"/>
    </source>
</evidence>
<dbReference type="OrthoDB" id="9805698at2"/>
<dbReference type="CDD" id="cd05398">
    <property type="entry name" value="NT_ClassII-CCAase"/>
    <property type="match status" value="1"/>
</dbReference>
<dbReference type="GO" id="GO:0000166">
    <property type="term" value="F:nucleotide binding"/>
    <property type="evidence" value="ECO:0007669"/>
    <property type="project" value="UniProtKB-KW"/>
</dbReference>
<proteinExistence type="inferred from homology"/>
<dbReference type="Gene3D" id="1.10.246.80">
    <property type="match status" value="1"/>
</dbReference>
<comment type="caution">
    <text evidence="13">The sequence shown here is derived from an EMBL/GenBank/DDBJ whole genome shotgun (WGS) entry which is preliminary data.</text>
</comment>
<evidence type="ECO:0000256" key="9">
    <source>
        <dbReference type="RuleBase" id="RU003953"/>
    </source>
</evidence>
<keyword evidence="5" id="KW-0479">Metal-binding</keyword>
<dbReference type="GO" id="GO:0016779">
    <property type="term" value="F:nucleotidyltransferase activity"/>
    <property type="evidence" value="ECO:0007669"/>
    <property type="project" value="UniProtKB-KW"/>
</dbReference>
<dbReference type="InterPro" id="IPR002646">
    <property type="entry name" value="PolA_pol_head_dom"/>
</dbReference>
<dbReference type="GO" id="GO:0008033">
    <property type="term" value="P:tRNA processing"/>
    <property type="evidence" value="ECO:0007669"/>
    <property type="project" value="UniProtKB-KW"/>
</dbReference>
<keyword evidence="2 9" id="KW-0808">Transferase</keyword>
<sequence length="449" mass="50594">MELNLKIPGIVKEICLEFNARGHQAFVVGGALRDIILGRESPDYDIATDAFPERIASIFPDAIPYGNFGTMLLLRGNTKIEVTPFRDDAPGRKPNYTFGGTIYTDLARRDFTINSMAYDPIAGGFIDPFGGLNDLKARTIRCTGSTRRIWEDPLRALRAARFQAQLGFTIEPSTLYSLKAYAPMLATISRERIRDELSKLITSDHPFDGLVTLVVTGLMNYIIPELMEGMGMRHHNKPADVLEHNLLACKYVKNSFHLRLAALLHDVGKPRCAVKGEKGLEFPGHHLKSVEMAKHILNNLRFDSRTIKKVLLLIEHHMFVYSPDSPLSEARRLISRVGWENIYDLIELRMADRLASGFNEAAGPGLKKLINDLEALKKENSDYKIKDLAVSGKDLVETLGIRPGPIVGKLLNRLLDDVIENPELNSKRTLLELAEKYLKEESYEDRHYQ</sequence>
<evidence type="ECO:0000259" key="11">
    <source>
        <dbReference type="Pfam" id="PF12627"/>
    </source>
</evidence>
<dbReference type="SUPFAM" id="SSF81301">
    <property type="entry name" value="Nucleotidyltransferase"/>
    <property type="match status" value="1"/>
</dbReference>
<dbReference type="AlphaFoldDB" id="A0A5S5AXB8"/>
<dbReference type="GO" id="GO:0046872">
    <property type="term" value="F:metal ion binding"/>
    <property type="evidence" value="ECO:0007669"/>
    <property type="project" value="UniProtKB-KW"/>
</dbReference>
<evidence type="ECO:0000259" key="10">
    <source>
        <dbReference type="Pfam" id="PF01743"/>
    </source>
</evidence>
<evidence type="ECO:0000256" key="8">
    <source>
        <dbReference type="ARBA" id="ARBA00022884"/>
    </source>
</evidence>
<dbReference type="PANTHER" id="PTHR46173">
    <property type="entry name" value="CCA TRNA NUCLEOTIDYLTRANSFERASE 1, MITOCHONDRIAL"/>
    <property type="match status" value="1"/>
</dbReference>
<feature type="domain" description="tRNA nucleotidyltransferase/poly(A) polymerase RNA and SrmB- binding" evidence="11">
    <location>
        <begin position="167"/>
        <end position="227"/>
    </location>
</feature>
<dbReference type="Gene3D" id="3.30.460.10">
    <property type="entry name" value="Beta Polymerase, domain 2"/>
    <property type="match status" value="1"/>
</dbReference>
<evidence type="ECO:0000256" key="3">
    <source>
        <dbReference type="ARBA" id="ARBA00022694"/>
    </source>
</evidence>
<evidence type="ECO:0000256" key="6">
    <source>
        <dbReference type="ARBA" id="ARBA00022741"/>
    </source>
</evidence>
<keyword evidence="7" id="KW-0460">Magnesium</keyword>
<keyword evidence="3" id="KW-0819">tRNA processing</keyword>
<dbReference type="EMBL" id="VNHO01000003">
    <property type="protein sequence ID" value="TYP58508.1"/>
    <property type="molecule type" value="Genomic_DNA"/>
</dbReference>
<keyword evidence="14" id="KW-1185">Reference proteome</keyword>
<comment type="cofactor">
    <cofactor evidence="1">
        <name>Mg(2+)</name>
        <dbReference type="ChEBI" id="CHEBI:18420"/>
    </cofactor>
</comment>
<evidence type="ECO:0000313" key="13">
    <source>
        <dbReference type="EMBL" id="TYP58508.1"/>
    </source>
</evidence>
<dbReference type="InterPro" id="IPR003607">
    <property type="entry name" value="HD/PDEase_dom"/>
</dbReference>
<evidence type="ECO:0000259" key="12">
    <source>
        <dbReference type="Pfam" id="PF13735"/>
    </source>
</evidence>
<dbReference type="CDD" id="cd00077">
    <property type="entry name" value="HDc"/>
    <property type="match status" value="1"/>
</dbReference>
<evidence type="ECO:0000256" key="1">
    <source>
        <dbReference type="ARBA" id="ARBA00001946"/>
    </source>
</evidence>
<accession>A0A5S5AXB8</accession>
<keyword evidence="6" id="KW-0547">Nucleotide-binding</keyword>
<dbReference type="InterPro" id="IPR050264">
    <property type="entry name" value="Bact_CCA-adding_enz_type3_sf"/>
</dbReference>
<dbReference type="GO" id="GO:0000049">
    <property type="term" value="F:tRNA binding"/>
    <property type="evidence" value="ECO:0007669"/>
    <property type="project" value="TreeGrafter"/>
</dbReference>
<dbReference type="PANTHER" id="PTHR46173:SF1">
    <property type="entry name" value="CCA TRNA NUCLEOTIDYLTRANSFERASE 1, MITOCHONDRIAL"/>
    <property type="match status" value="1"/>
</dbReference>
<dbReference type="InterPro" id="IPR043519">
    <property type="entry name" value="NT_sf"/>
</dbReference>
<evidence type="ECO:0000256" key="2">
    <source>
        <dbReference type="ARBA" id="ARBA00022679"/>
    </source>
</evidence>
<feature type="domain" description="Poly A polymerase head" evidence="10">
    <location>
        <begin position="25"/>
        <end position="141"/>
    </location>
</feature>
<dbReference type="Proteomes" id="UP000322294">
    <property type="component" value="Unassembled WGS sequence"/>
</dbReference>
<comment type="similarity">
    <text evidence="9">Belongs to the tRNA nucleotidyltransferase/poly(A) polymerase family.</text>
</comment>
<feature type="domain" description="CCA-adding enzyme C-terminal" evidence="12">
    <location>
        <begin position="293"/>
        <end position="433"/>
    </location>
</feature>
<dbReference type="InterPro" id="IPR032828">
    <property type="entry name" value="PolyA_RNA-bd"/>
</dbReference>
<dbReference type="Pfam" id="PF01743">
    <property type="entry name" value="PolyA_pol"/>
    <property type="match status" value="1"/>
</dbReference>
<reference evidence="13 14" key="1">
    <citation type="submission" date="2019-07" db="EMBL/GenBank/DDBJ databases">
        <title>Genomic Encyclopedia of Type Strains, Phase I: the one thousand microbial genomes (KMG-I) project.</title>
        <authorList>
            <person name="Kyrpides N."/>
        </authorList>
    </citation>
    <scope>NUCLEOTIDE SEQUENCE [LARGE SCALE GENOMIC DNA]</scope>
    <source>
        <strain evidence="13 14">DSM 16647</strain>
    </source>
</reference>
<dbReference type="Pfam" id="PF13735">
    <property type="entry name" value="tRNA_NucTran2_2"/>
    <property type="match status" value="1"/>
</dbReference>
<dbReference type="InterPro" id="IPR032810">
    <property type="entry name" value="CCA-adding_enz_C"/>
</dbReference>
<keyword evidence="4" id="KW-0548">Nucleotidyltransferase</keyword>
<evidence type="ECO:0000256" key="7">
    <source>
        <dbReference type="ARBA" id="ARBA00022842"/>
    </source>
</evidence>
<dbReference type="SUPFAM" id="SSF81891">
    <property type="entry name" value="Poly A polymerase C-terminal region-like"/>
    <property type="match status" value="1"/>
</dbReference>
<organism evidence="13 14">
    <name type="scientific">Thermosediminibacter litoriperuensis</name>
    <dbReference type="NCBI Taxonomy" id="291989"/>
    <lineage>
        <taxon>Bacteria</taxon>
        <taxon>Bacillati</taxon>
        <taxon>Bacillota</taxon>
        <taxon>Clostridia</taxon>
        <taxon>Thermosediminibacterales</taxon>
        <taxon>Thermosediminibacteraceae</taxon>
        <taxon>Thermosediminibacter</taxon>
    </lineage>
</organism>